<dbReference type="GO" id="GO:0048039">
    <property type="term" value="F:ubiquinone binding"/>
    <property type="evidence" value="ECO:0007669"/>
    <property type="project" value="InterPro"/>
</dbReference>
<dbReference type="InterPro" id="IPR005031">
    <property type="entry name" value="COQ10_START"/>
</dbReference>
<organism evidence="4">
    <name type="scientific">Candidatus Kentrum sp. LFY</name>
    <dbReference type="NCBI Taxonomy" id="2126342"/>
    <lineage>
        <taxon>Bacteria</taxon>
        <taxon>Pseudomonadati</taxon>
        <taxon>Pseudomonadota</taxon>
        <taxon>Gammaproteobacteria</taxon>
        <taxon>Candidatus Kentrum</taxon>
    </lineage>
</organism>
<evidence type="ECO:0000313" key="4">
    <source>
        <dbReference type="EMBL" id="VFJ92058.1"/>
    </source>
</evidence>
<sequence>MTIIHRNALVPYSAADMYALVADVPSYPEFLPWCGTASAESLTDNEVQARIEISHGKVRKAFATLNRMDKDKAIEMHLLDGPFSFLEGRWRFESLNGEGCKVCLDMNFEFSNLIMKMLIGAKFTEIANTLVDAFCARAIEVYGRR</sequence>
<keyword evidence="2" id="KW-1277">Toxin-antitoxin system</keyword>
<reference evidence="4" key="1">
    <citation type="submission" date="2019-02" db="EMBL/GenBank/DDBJ databases">
        <authorList>
            <person name="Gruber-Vodicka R. H."/>
            <person name="Seah K. B. B."/>
        </authorList>
    </citation>
    <scope>NUCLEOTIDE SEQUENCE</scope>
    <source>
        <strain evidence="4">BECK_M6</strain>
    </source>
</reference>
<protein>
    <submittedName>
        <fullName evidence="4">Ribosome association toxin PasT (RatA) of the RatAB toxin-antitoxin module</fullName>
    </submittedName>
</protein>
<name>A0A450UHS0_9GAMM</name>
<dbReference type="InterPro" id="IPR023393">
    <property type="entry name" value="START-like_dom_sf"/>
</dbReference>
<accession>A0A450UHS0</accession>
<dbReference type="SUPFAM" id="SSF55961">
    <property type="entry name" value="Bet v1-like"/>
    <property type="match status" value="1"/>
</dbReference>
<dbReference type="EMBL" id="CAADFH010000020">
    <property type="protein sequence ID" value="VFJ92058.1"/>
    <property type="molecule type" value="Genomic_DNA"/>
</dbReference>
<comment type="similarity">
    <text evidence="1">Belongs to the ribosome association toxin RatA family.</text>
</comment>
<dbReference type="PANTHER" id="PTHR12901">
    <property type="entry name" value="SPERM PROTEIN HOMOLOG"/>
    <property type="match status" value="1"/>
</dbReference>
<dbReference type="Pfam" id="PF03364">
    <property type="entry name" value="Polyketide_cyc"/>
    <property type="match status" value="1"/>
</dbReference>
<dbReference type="Gene3D" id="3.30.530.20">
    <property type="match status" value="1"/>
</dbReference>
<proteinExistence type="inferred from homology"/>
<evidence type="ECO:0000256" key="2">
    <source>
        <dbReference type="ARBA" id="ARBA00022649"/>
    </source>
</evidence>
<feature type="domain" description="Coenzyme Q-binding protein COQ10 START" evidence="3">
    <location>
        <begin position="10"/>
        <end position="135"/>
    </location>
</feature>
<evidence type="ECO:0000256" key="1">
    <source>
        <dbReference type="ARBA" id="ARBA00008918"/>
    </source>
</evidence>
<dbReference type="InterPro" id="IPR044996">
    <property type="entry name" value="COQ10-like"/>
</dbReference>
<dbReference type="GO" id="GO:0045333">
    <property type="term" value="P:cellular respiration"/>
    <property type="evidence" value="ECO:0007669"/>
    <property type="project" value="InterPro"/>
</dbReference>
<evidence type="ECO:0000259" key="3">
    <source>
        <dbReference type="Pfam" id="PF03364"/>
    </source>
</evidence>
<gene>
    <name evidence="4" type="ORF">BECKLFY1418A_GA0070994_102023</name>
</gene>
<dbReference type="AlphaFoldDB" id="A0A450UHS0"/>
<dbReference type="CDD" id="cd07813">
    <property type="entry name" value="COQ10p_like"/>
    <property type="match status" value="1"/>
</dbReference>
<dbReference type="PANTHER" id="PTHR12901:SF10">
    <property type="entry name" value="COENZYME Q-BINDING PROTEIN COQ10, MITOCHONDRIAL"/>
    <property type="match status" value="1"/>
</dbReference>